<dbReference type="InterPro" id="IPR035906">
    <property type="entry name" value="MetI-like_sf"/>
</dbReference>
<dbReference type="PROSITE" id="PS50928">
    <property type="entry name" value="ABC_TM1"/>
    <property type="match status" value="1"/>
</dbReference>
<dbReference type="EMBL" id="JACMYC010000014">
    <property type="protein sequence ID" value="MBC2961980.1"/>
    <property type="molecule type" value="Genomic_DNA"/>
</dbReference>
<keyword evidence="10" id="KW-1185">Reference proteome</keyword>
<dbReference type="Gene3D" id="1.10.3720.10">
    <property type="entry name" value="MetI-like"/>
    <property type="match status" value="1"/>
</dbReference>
<evidence type="ECO:0000256" key="3">
    <source>
        <dbReference type="ARBA" id="ARBA00022475"/>
    </source>
</evidence>
<dbReference type="InterPro" id="IPR000515">
    <property type="entry name" value="MetI-like"/>
</dbReference>
<feature type="transmembrane region" description="Helical" evidence="7">
    <location>
        <begin position="91"/>
        <end position="115"/>
    </location>
</feature>
<feature type="transmembrane region" description="Helical" evidence="7">
    <location>
        <begin position="135"/>
        <end position="160"/>
    </location>
</feature>
<dbReference type="PANTHER" id="PTHR43386">
    <property type="entry name" value="OLIGOPEPTIDE TRANSPORT SYSTEM PERMEASE PROTEIN APPC"/>
    <property type="match status" value="1"/>
</dbReference>
<dbReference type="Pfam" id="PF00528">
    <property type="entry name" value="BPD_transp_1"/>
    <property type="match status" value="1"/>
</dbReference>
<comment type="caution">
    <text evidence="9">The sequence shown here is derived from an EMBL/GenBank/DDBJ whole genome shotgun (WGS) entry which is preliminary data.</text>
</comment>
<evidence type="ECO:0000256" key="1">
    <source>
        <dbReference type="ARBA" id="ARBA00004651"/>
    </source>
</evidence>
<evidence type="ECO:0000256" key="2">
    <source>
        <dbReference type="ARBA" id="ARBA00022448"/>
    </source>
</evidence>
<proteinExistence type="inferred from homology"/>
<comment type="subcellular location">
    <subcellularLocation>
        <location evidence="1 7">Cell membrane</location>
        <topology evidence="1 7">Multi-pass membrane protein</topology>
    </subcellularLocation>
</comment>
<protein>
    <submittedName>
        <fullName evidence="9">ABC transporter permease</fullName>
    </submittedName>
</protein>
<feature type="transmembrane region" description="Helical" evidence="7">
    <location>
        <begin position="254"/>
        <end position="274"/>
    </location>
</feature>
<evidence type="ECO:0000256" key="5">
    <source>
        <dbReference type="ARBA" id="ARBA00022989"/>
    </source>
</evidence>
<feature type="transmembrane region" description="Helical" evidence="7">
    <location>
        <begin position="216"/>
        <end position="234"/>
    </location>
</feature>
<name>A0ABR6UC13_9ACTN</name>
<reference evidence="9 10" key="1">
    <citation type="submission" date="2020-08" db="EMBL/GenBank/DDBJ databases">
        <title>novel species in genus Nocardioides.</title>
        <authorList>
            <person name="Zhang G."/>
        </authorList>
    </citation>
    <scope>NUCLEOTIDE SEQUENCE [LARGE SCALE GENOMIC DNA]</scope>
    <source>
        <strain evidence="9 10">SC8A-24</strain>
    </source>
</reference>
<evidence type="ECO:0000259" key="8">
    <source>
        <dbReference type="PROSITE" id="PS50928"/>
    </source>
</evidence>
<evidence type="ECO:0000256" key="6">
    <source>
        <dbReference type="ARBA" id="ARBA00023136"/>
    </source>
</evidence>
<sequence>MSTAPVTPTLALKADRLEGGGGRLAFNIGVTIVVIWVLVALTVPWWTPFDPVTDQDLQGRLAPPSGEHWFGTDNLGRDVFARVMHGARLSLPIALVTVAVSVAIGCLIGAVAGFLGGLVDEVVMRISDIVLSFPAIVLALAIAAALGPSTTNVVIAIAAVTWPEYTRLMRGQVLSIRNNLHVLAAQSIGCSRARIFRVHVLPFGLQPILVKATVDLGMVILLAAGLSFIGVGAVPPTPEWGAMVSEAQSRIDSWWLGLFPGIAILSMVLAFNFIGDAMRDRFDPQMRTQRTRGGGATSRMLRRTLLGKAGERAA</sequence>
<evidence type="ECO:0000313" key="9">
    <source>
        <dbReference type="EMBL" id="MBC2961980.1"/>
    </source>
</evidence>
<organism evidence="9 10">
    <name type="scientific">Nocardioides deserti</name>
    <dbReference type="NCBI Taxonomy" id="1588644"/>
    <lineage>
        <taxon>Bacteria</taxon>
        <taxon>Bacillati</taxon>
        <taxon>Actinomycetota</taxon>
        <taxon>Actinomycetes</taxon>
        <taxon>Propionibacteriales</taxon>
        <taxon>Nocardioidaceae</taxon>
        <taxon>Nocardioides</taxon>
    </lineage>
</organism>
<keyword evidence="3" id="KW-1003">Cell membrane</keyword>
<gene>
    <name evidence="9" type="ORF">H7344_16930</name>
</gene>
<feature type="transmembrane region" description="Helical" evidence="7">
    <location>
        <begin position="24"/>
        <end position="46"/>
    </location>
</feature>
<evidence type="ECO:0000256" key="4">
    <source>
        <dbReference type="ARBA" id="ARBA00022692"/>
    </source>
</evidence>
<dbReference type="CDD" id="cd06261">
    <property type="entry name" value="TM_PBP2"/>
    <property type="match status" value="1"/>
</dbReference>
<keyword evidence="5 7" id="KW-1133">Transmembrane helix</keyword>
<dbReference type="InterPro" id="IPR050366">
    <property type="entry name" value="BP-dependent_transpt_permease"/>
</dbReference>
<feature type="domain" description="ABC transmembrane type-1" evidence="8">
    <location>
        <begin position="87"/>
        <end position="275"/>
    </location>
</feature>
<dbReference type="SUPFAM" id="SSF161098">
    <property type="entry name" value="MetI-like"/>
    <property type="match status" value="1"/>
</dbReference>
<dbReference type="Proteomes" id="UP000604001">
    <property type="component" value="Unassembled WGS sequence"/>
</dbReference>
<keyword evidence="6 7" id="KW-0472">Membrane</keyword>
<keyword evidence="2 7" id="KW-0813">Transport</keyword>
<dbReference type="PANTHER" id="PTHR43386:SF1">
    <property type="entry name" value="D,D-DIPEPTIDE TRANSPORT SYSTEM PERMEASE PROTEIN DDPC-RELATED"/>
    <property type="match status" value="1"/>
</dbReference>
<comment type="similarity">
    <text evidence="7">Belongs to the binding-protein-dependent transport system permease family.</text>
</comment>
<evidence type="ECO:0000313" key="10">
    <source>
        <dbReference type="Proteomes" id="UP000604001"/>
    </source>
</evidence>
<accession>A0ABR6UC13</accession>
<evidence type="ECO:0000256" key="7">
    <source>
        <dbReference type="RuleBase" id="RU363032"/>
    </source>
</evidence>
<keyword evidence="4 7" id="KW-0812">Transmembrane</keyword>